<feature type="domain" description="C2H2-type" evidence="3">
    <location>
        <begin position="67"/>
        <end position="101"/>
    </location>
</feature>
<proteinExistence type="predicted"/>
<dbReference type="Proteomes" id="UP001175000">
    <property type="component" value="Unassembled WGS sequence"/>
</dbReference>
<dbReference type="GO" id="GO:0008270">
    <property type="term" value="F:zinc ion binding"/>
    <property type="evidence" value="ECO:0007669"/>
    <property type="project" value="UniProtKB-KW"/>
</dbReference>
<evidence type="ECO:0000259" key="3">
    <source>
        <dbReference type="PROSITE" id="PS50157"/>
    </source>
</evidence>
<keyword evidence="5" id="KW-1185">Reference proteome</keyword>
<evidence type="ECO:0000313" key="5">
    <source>
        <dbReference type="Proteomes" id="UP001175000"/>
    </source>
</evidence>
<keyword evidence="1" id="KW-0862">Zinc</keyword>
<comment type="caution">
    <text evidence="4">The sequence shown here is derived from an EMBL/GenBank/DDBJ whole genome shotgun (WGS) entry which is preliminary data.</text>
</comment>
<dbReference type="Gene3D" id="3.30.160.60">
    <property type="entry name" value="Classic Zinc Finger"/>
    <property type="match status" value="1"/>
</dbReference>
<dbReference type="AlphaFoldDB" id="A0AA39TTJ0"/>
<evidence type="ECO:0000256" key="2">
    <source>
        <dbReference type="SAM" id="MobiDB-lite"/>
    </source>
</evidence>
<evidence type="ECO:0000256" key="1">
    <source>
        <dbReference type="PROSITE-ProRule" id="PRU00042"/>
    </source>
</evidence>
<name>A0AA39TTJ0_9PEZI</name>
<gene>
    <name evidence="4" type="ORF">B0T14DRAFT_571912</name>
</gene>
<keyword evidence="1" id="KW-0479">Metal-binding</keyword>
<reference evidence="4" key="1">
    <citation type="submission" date="2023-06" db="EMBL/GenBank/DDBJ databases">
        <title>Genome-scale phylogeny and comparative genomics of the fungal order Sordariales.</title>
        <authorList>
            <consortium name="Lawrence Berkeley National Laboratory"/>
            <person name="Hensen N."/>
            <person name="Bonometti L."/>
            <person name="Westerberg I."/>
            <person name="Brannstrom I.O."/>
            <person name="Guillou S."/>
            <person name="Cros-Aarteil S."/>
            <person name="Calhoun S."/>
            <person name="Haridas S."/>
            <person name="Kuo A."/>
            <person name="Mondo S."/>
            <person name="Pangilinan J."/>
            <person name="Riley R."/>
            <person name="Labutti K."/>
            <person name="Andreopoulos B."/>
            <person name="Lipzen A."/>
            <person name="Chen C."/>
            <person name="Yanf M."/>
            <person name="Daum C."/>
            <person name="Ng V."/>
            <person name="Clum A."/>
            <person name="Steindorff A."/>
            <person name="Ohm R."/>
            <person name="Martin F."/>
            <person name="Silar P."/>
            <person name="Natvig D."/>
            <person name="Lalanne C."/>
            <person name="Gautier V."/>
            <person name="Ament-Velasquez S.L."/>
            <person name="Kruys A."/>
            <person name="Hutchinson M.I."/>
            <person name="Powell A.J."/>
            <person name="Barry K."/>
            <person name="Miller A.N."/>
            <person name="Grigoriev I.V."/>
            <person name="Debuchy R."/>
            <person name="Gladieux P."/>
            <person name="Thoren M.H."/>
            <person name="Johannesson H."/>
        </authorList>
    </citation>
    <scope>NUCLEOTIDE SEQUENCE</scope>
    <source>
        <strain evidence="4">CBS 606.72</strain>
    </source>
</reference>
<feature type="region of interest" description="Disordered" evidence="2">
    <location>
        <begin position="39"/>
        <end position="63"/>
    </location>
</feature>
<accession>A0AA39TTJ0</accession>
<dbReference type="InterPro" id="IPR013087">
    <property type="entry name" value="Znf_C2H2_type"/>
</dbReference>
<dbReference type="EMBL" id="JAULSU010000007">
    <property type="protein sequence ID" value="KAK0612077.1"/>
    <property type="molecule type" value="Genomic_DNA"/>
</dbReference>
<protein>
    <recommendedName>
        <fullName evidence="3">C2H2-type domain-containing protein</fullName>
    </recommendedName>
</protein>
<dbReference type="PROSITE" id="PS50157">
    <property type="entry name" value="ZINC_FINGER_C2H2_2"/>
    <property type="match status" value="1"/>
</dbReference>
<evidence type="ECO:0000313" key="4">
    <source>
        <dbReference type="EMBL" id="KAK0612077.1"/>
    </source>
</evidence>
<sequence length="165" mass="18616">MDDPSSTADPTFIPIDPALGNSAFDSSFAVDGQSANYTLEQTSTISPAMGGRRSGNRQPTNNPDNQFFCDWVYDDNQPCGLDFPKQHELTKHYRNHTKPVRCLVADCSHGSAEKKDMHRHMWTNHPSEAEMLGIPGTRIHCPASECPYNTKRPDNMKRHRETMDH</sequence>
<keyword evidence="1" id="KW-0863">Zinc-finger</keyword>
<organism evidence="4 5">
    <name type="scientific">Immersiella caudata</name>
    <dbReference type="NCBI Taxonomy" id="314043"/>
    <lineage>
        <taxon>Eukaryota</taxon>
        <taxon>Fungi</taxon>
        <taxon>Dikarya</taxon>
        <taxon>Ascomycota</taxon>
        <taxon>Pezizomycotina</taxon>
        <taxon>Sordariomycetes</taxon>
        <taxon>Sordariomycetidae</taxon>
        <taxon>Sordariales</taxon>
        <taxon>Lasiosphaeriaceae</taxon>
        <taxon>Immersiella</taxon>
    </lineage>
</organism>
<dbReference type="SMART" id="SM00355">
    <property type="entry name" value="ZnF_C2H2"/>
    <property type="match status" value="3"/>
</dbReference>